<organism evidence="2 3">
    <name type="scientific">Ktedonospora formicarum</name>
    <dbReference type="NCBI Taxonomy" id="2778364"/>
    <lineage>
        <taxon>Bacteria</taxon>
        <taxon>Bacillati</taxon>
        <taxon>Chloroflexota</taxon>
        <taxon>Ktedonobacteria</taxon>
        <taxon>Ktedonobacterales</taxon>
        <taxon>Ktedonobacteraceae</taxon>
        <taxon>Ktedonospora</taxon>
    </lineage>
</organism>
<dbReference type="InterPro" id="IPR021683">
    <property type="entry name" value="DUF3267"/>
</dbReference>
<proteinExistence type="predicted"/>
<evidence type="ECO:0000313" key="2">
    <source>
        <dbReference type="EMBL" id="GHO45093.1"/>
    </source>
</evidence>
<comment type="caution">
    <text evidence="2">The sequence shown here is derived from an EMBL/GenBank/DDBJ whole genome shotgun (WGS) entry which is preliminary data.</text>
</comment>
<feature type="transmembrane region" description="Helical" evidence="1">
    <location>
        <begin position="87"/>
        <end position="106"/>
    </location>
</feature>
<evidence type="ECO:0000313" key="3">
    <source>
        <dbReference type="Proteomes" id="UP000612362"/>
    </source>
</evidence>
<gene>
    <name evidence="2" type="ORF">KSX_32560</name>
</gene>
<accession>A0A8J3I307</accession>
<feature type="transmembrane region" description="Helical" evidence="1">
    <location>
        <begin position="54"/>
        <end position="75"/>
    </location>
</feature>
<dbReference type="AlphaFoldDB" id="A0A8J3I307"/>
<dbReference type="Proteomes" id="UP000612362">
    <property type="component" value="Unassembled WGS sequence"/>
</dbReference>
<keyword evidence="1" id="KW-0472">Membrane</keyword>
<dbReference type="EMBL" id="BNJF01000001">
    <property type="protein sequence ID" value="GHO45093.1"/>
    <property type="molecule type" value="Genomic_DNA"/>
</dbReference>
<name>A0A8J3I307_9CHLR</name>
<protein>
    <recommendedName>
        <fullName evidence="4">DUF3267 domain-containing protein</fullName>
    </recommendedName>
</protein>
<keyword evidence="1" id="KW-1133">Transmembrane helix</keyword>
<dbReference type="RefSeq" id="WP_220194444.1">
    <property type="nucleotide sequence ID" value="NZ_BNJF01000001.1"/>
</dbReference>
<sequence>MGAPMILEVIDRYRPQRRAALQREVDQGKARTIDEVELLGEEELRPLARLSARMLLISGLTFALCNIASYALWAGQYGHSFAWWQGLTFWSVLLWLVLNIISYILILPLHEAIHGLAILFWGGRPYFGAKLPLALYCGARAQLFSRGQYAVIALAPLVVITLLGLILIAWQPGLAAYIQLALSGNFAGAAGDVLVYSRQSKLPQDVLLEDSETGYRAWQIASENEQ</sequence>
<dbReference type="Pfam" id="PF11667">
    <property type="entry name" value="DUF3267"/>
    <property type="match status" value="1"/>
</dbReference>
<feature type="transmembrane region" description="Helical" evidence="1">
    <location>
        <begin position="149"/>
        <end position="170"/>
    </location>
</feature>
<keyword evidence="1" id="KW-0812">Transmembrane</keyword>
<evidence type="ECO:0008006" key="4">
    <source>
        <dbReference type="Google" id="ProtNLM"/>
    </source>
</evidence>
<keyword evidence="3" id="KW-1185">Reference proteome</keyword>
<feature type="transmembrane region" description="Helical" evidence="1">
    <location>
        <begin position="176"/>
        <end position="196"/>
    </location>
</feature>
<reference evidence="2" key="1">
    <citation type="submission" date="2020-10" db="EMBL/GenBank/DDBJ databases">
        <title>Taxonomic study of unclassified bacteria belonging to the class Ktedonobacteria.</title>
        <authorList>
            <person name="Yabe S."/>
            <person name="Wang C.M."/>
            <person name="Zheng Y."/>
            <person name="Sakai Y."/>
            <person name="Cavaletti L."/>
            <person name="Monciardini P."/>
            <person name="Donadio S."/>
        </authorList>
    </citation>
    <scope>NUCLEOTIDE SEQUENCE</scope>
    <source>
        <strain evidence="2">SOSP1-1</strain>
    </source>
</reference>
<evidence type="ECO:0000256" key="1">
    <source>
        <dbReference type="SAM" id="Phobius"/>
    </source>
</evidence>